<comment type="caution">
    <text evidence="1">The sequence shown here is derived from an EMBL/GenBank/DDBJ whole genome shotgun (WGS) entry which is preliminary data.</text>
</comment>
<organism evidence="1 2">
    <name type="scientific">Salix brachista</name>
    <dbReference type="NCBI Taxonomy" id="2182728"/>
    <lineage>
        <taxon>Eukaryota</taxon>
        <taxon>Viridiplantae</taxon>
        <taxon>Streptophyta</taxon>
        <taxon>Embryophyta</taxon>
        <taxon>Tracheophyta</taxon>
        <taxon>Spermatophyta</taxon>
        <taxon>Magnoliopsida</taxon>
        <taxon>eudicotyledons</taxon>
        <taxon>Gunneridae</taxon>
        <taxon>Pentapetalae</taxon>
        <taxon>rosids</taxon>
        <taxon>fabids</taxon>
        <taxon>Malpighiales</taxon>
        <taxon>Salicaceae</taxon>
        <taxon>Saliceae</taxon>
        <taxon>Salix</taxon>
    </lineage>
</organism>
<evidence type="ECO:0000313" key="1">
    <source>
        <dbReference type="EMBL" id="KAB5568017.1"/>
    </source>
</evidence>
<protein>
    <recommendedName>
        <fullName evidence="3">RNase H type-1 domain-containing protein</fullName>
    </recommendedName>
</protein>
<evidence type="ECO:0008006" key="3">
    <source>
        <dbReference type="Google" id="ProtNLM"/>
    </source>
</evidence>
<reference evidence="2" key="1">
    <citation type="journal article" date="2019" name="Gigascience">
        <title>De novo genome assembly of the endangered Acer yangbiense, a plant species with extremely small populations endemic to Yunnan Province, China.</title>
        <authorList>
            <person name="Yang J."/>
            <person name="Wariss H.M."/>
            <person name="Tao L."/>
            <person name="Zhang R."/>
            <person name="Yun Q."/>
            <person name="Hollingsworth P."/>
            <person name="Dao Z."/>
            <person name="Luo G."/>
            <person name="Guo H."/>
            <person name="Ma Y."/>
            <person name="Sun W."/>
        </authorList>
    </citation>
    <scope>NUCLEOTIDE SEQUENCE [LARGE SCALE GENOMIC DNA]</scope>
    <source>
        <strain evidence="2">cv. br00</strain>
    </source>
</reference>
<gene>
    <name evidence="1" type="ORF">DKX38_001810</name>
</gene>
<name>A0A5N5NLV2_9ROSI</name>
<evidence type="ECO:0000313" key="2">
    <source>
        <dbReference type="Proteomes" id="UP000326939"/>
    </source>
</evidence>
<keyword evidence="2" id="KW-1185">Reference proteome</keyword>
<dbReference type="AlphaFoldDB" id="A0A5N5NLV2"/>
<dbReference type="Proteomes" id="UP000326939">
    <property type="component" value="Chromosome 2"/>
</dbReference>
<accession>A0A5N5NLV2</accession>
<dbReference type="EMBL" id="VDCV01000002">
    <property type="protein sequence ID" value="KAB5568017.1"/>
    <property type="molecule type" value="Genomic_DNA"/>
</dbReference>
<proteinExistence type="predicted"/>
<sequence length="210" mass="23500">MGTLANPVIVVHISDVELKVKDSWENGVCVFDKLRIVIPGDLKQRIMAIPIPTVSDLQSFLAWIAVNQHNEEQKKEELSLPINSLRYQRGLALNPTLLKKPISTALWPDKSGPSWDLLRLFRFERDHFVVGFTGFETNLLPKLLAFKSSLQLATQLICFESSVILEGNACANFMAKLGATKSTHLKIWDSSPPPGMSHLSLANSMDHFYS</sequence>